<dbReference type="AlphaFoldDB" id="F4SA96"/>
<dbReference type="VEuPathDB" id="FungiDB:MELLADRAFT_113550"/>
<evidence type="ECO:0000313" key="3">
    <source>
        <dbReference type="Proteomes" id="UP000001072"/>
    </source>
</evidence>
<gene>
    <name evidence="2" type="ORF">MELLADRAFT_113550</name>
</gene>
<dbReference type="KEGG" id="mlr:MELLADRAFT_113550"/>
<dbReference type="EMBL" id="GL883176">
    <property type="protein sequence ID" value="EGF98442.1"/>
    <property type="molecule type" value="Genomic_DNA"/>
</dbReference>
<dbReference type="GeneID" id="18925020"/>
<feature type="region of interest" description="Disordered" evidence="1">
    <location>
        <begin position="110"/>
        <end position="136"/>
    </location>
</feature>
<proteinExistence type="predicted"/>
<feature type="compositionally biased region" description="Basic and acidic residues" evidence="1">
    <location>
        <begin position="110"/>
        <end position="129"/>
    </location>
</feature>
<dbReference type="InParanoid" id="F4SA96"/>
<evidence type="ECO:0000313" key="2">
    <source>
        <dbReference type="EMBL" id="EGF98442.1"/>
    </source>
</evidence>
<accession>F4SA96</accession>
<keyword evidence="3" id="KW-1185">Reference proteome</keyword>
<sequence>MDDPIRLNPAMNDLAAALTESFEALFTQAYPSGLEEEHCEQSRLKMAEKALKDAGIAERKRIREEKAAEAEKSKEEKRDRRQKEIALWQEEALEKARLKAAAKAIKDAEKAVKDAGIAERKRIREEKKIKPPSVQG</sequence>
<dbReference type="Proteomes" id="UP000001072">
    <property type="component" value="Unassembled WGS sequence"/>
</dbReference>
<evidence type="ECO:0000256" key="1">
    <source>
        <dbReference type="SAM" id="MobiDB-lite"/>
    </source>
</evidence>
<organism evidence="3">
    <name type="scientific">Melampsora larici-populina (strain 98AG31 / pathotype 3-4-7)</name>
    <name type="common">Poplar leaf rust fungus</name>
    <dbReference type="NCBI Taxonomy" id="747676"/>
    <lineage>
        <taxon>Eukaryota</taxon>
        <taxon>Fungi</taxon>
        <taxon>Dikarya</taxon>
        <taxon>Basidiomycota</taxon>
        <taxon>Pucciniomycotina</taxon>
        <taxon>Pucciniomycetes</taxon>
        <taxon>Pucciniales</taxon>
        <taxon>Melampsoraceae</taxon>
        <taxon>Melampsora</taxon>
    </lineage>
</organism>
<protein>
    <submittedName>
        <fullName evidence="2">Uncharacterized protein</fullName>
    </submittedName>
</protein>
<dbReference type="HOGENOM" id="CLU_155379_0_0_1"/>
<name>F4SA96_MELLP</name>
<reference evidence="3" key="1">
    <citation type="journal article" date="2011" name="Proc. Natl. Acad. Sci. U.S.A.">
        <title>Obligate biotrophy features unraveled by the genomic analysis of rust fungi.</title>
        <authorList>
            <person name="Duplessis S."/>
            <person name="Cuomo C.A."/>
            <person name="Lin Y.-C."/>
            <person name="Aerts A."/>
            <person name="Tisserant E."/>
            <person name="Veneault-Fourrey C."/>
            <person name="Joly D.L."/>
            <person name="Hacquard S."/>
            <person name="Amselem J."/>
            <person name="Cantarel B.L."/>
            <person name="Chiu R."/>
            <person name="Coutinho P.M."/>
            <person name="Feau N."/>
            <person name="Field M."/>
            <person name="Frey P."/>
            <person name="Gelhaye E."/>
            <person name="Goldberg J."/>
            <person name="Grabherr M.G."/>
            <person name="Kodira C.D."/>
            <person name="Kohler A."/>
            <person name="Kuees U."/>
            <person name="Lindquist E.A."/>
            <person name="Lucas S.M."/>
            <person name="Mago R."/>
            <person name="Mauceli E."/>
            <person name="Morin E."/>
            <person name="Murat C."/>
            <person name="Pangilinan J.L."/>
            <person name="Park R."/>
            <person name="Pearson M."/>
            <person name="Quesneville H."/>
            <person name="Rouhier N."/>
            <person name="Sakthikumar S."/>
            <person name="Salamov A.A."/>
            <person name="Schmutz J."/>
            <person name="Selles B."/>
            <person name="Shapiro H."/>
            <person name="Tanguay P."/>
            <person name="Tuskan G.A."/>
            <person name="Henrissat B."/>
            <person name="Van de Peer Y."/>
            <person name="Rouze P."/>
            <person name="Ellis J.G."/>
            <person name="Dodds P.N."/>
            <person name="Schein J.E."/>
            <person name="Zhong S."/>
            <person name="Hamelin R.C."/>
            <person name="Grigoriev I.V."/>
            <person name="Szabo L.J."/>
            <person name="Martin F."/>
        </authorList>
    </citation>
    <scope>NUCLEOTIDE SEQUENCE [LARGE SCALE GENOMIC DNA]</scope>
    <source>
        <strain evidence="3">98AG31 / pathotype 3-4-7</strain>
    </source>
</reference>
<dbReference type="RefSeq" id="XP_007418324.1">
    <property type="nucleotide sequence ID" value="XM_007418262.1"/>
</dbReference>